<keyword evidence="1" id="KW-0472">Membrane</keyword>
<organism evidence="2 3">
    <name type="scientific">Pristionchus mayeri</name>
    <dbReference type="NCBI Taxonomy" id="1317129"/>
    <lineage>
        <taxon>Eukaryota</taxon>
        <taxon>Metazoa</taxon>
        <taxon>Ecdysozoa</taxon>
        <taxon>Nematoda</taxon>
        <taxon>Chromadorea</taxon>
        <taxon>Rhabditida</taxon>
        <taxon>Rhabditina</taxon>
        <taxon>Diplogasteromorpha</taxon>
        <taxon>Diplogasteroidea</taxon>
        <taxon>Neodiplogasteridae</taxon>
        <taxon>Pristionchus</taxon>
    </lineage>
</organism>
<protein>
    <submittedName>
        <fullName evidence="2">Uncharacterized protein</fullName>
    </submittedName>
</protein>
<name>A0AAN5CKS0_9BILA</name>
<comment type="caution">
    <text evidence="2">The sequence shown here is derived from an EMBL/GenBank/DDBJ whole genome shotgun (WGS) entry which is preliminary data.</text>
</comment>
<reference evidence="3" key="1">
    <citation type="submission" date="2022-10" db="EMBL/GenBank/DDBJ databases">
        <title>Genome assembly of Pristionchus species.</title>
        <authorList>
            <person name="Yoshida K."/>
            <person name="Sommer R.J."/>
        </authorList>
    </citation>
    <scope>NUCLEOTIDE SEQUENCE [LARGE SCALE GENOMIC DNA]</scope>
    <source>
        <strain evidence="3">RS5460</strain>
    </source>
</reference>
<feature type="transmembrane region" description="Helical" evidence="1">
    <location>
        <begin position="103"/>
        <end position="130"/>
    </location>
</feature>
<evidence type="ECO:0000313" key="3">
    <source>
        <dbReference type="Proteomes" id="UP001328107"/>
    </source>
</evidence>
<keyword evidence="3" id="KW-1185">Reference proteome</keyword>
<keyword evidence="1" id="KW-1133">Transmembrane helix</keyword>
<sequence>MNECTSECLHRHVSELLRLGDGRCIFYGLVHSIPRETLRQDVRHVENECAPEDEDDPQPLMHFEHRVVRDERGNFVVRFVDSRPYEHPFLKCRRHLSILSSTVFSIFVLHATFIELGLCCMVLTVMSVFLKLLVKSRPWECGGSEGALGTPLKCPKSHTIRKHF</sequence>
<proteinExistence type="predicted"/>
<evidence type="ECO:0000313" key="2">
    <source>
        <dbReference type="EMBL" id="GMR46207.1"/>
    </source>
</evidence>
<evidence type="ECO:0000256" key="1">
    <source>
        <dbReference type="SAM" id="Phobius"/>
    </source>
</evidence>
<gene>
    <name evidence="2" type="ORF">PMAYCL1PPCAC_16402</name>
</gene>
<dbReference type="Proteomes" id="UP001328107">
    <property type="component" value="Unassembled WGS sequence"/>
</dbReference>
<keyword evidence="1" id="KW-0812">Transmembrane</keyword>
<dbReference type="EMBL" id="BTRK01000004">
    <property type="protein sequence ID" value="GMR46207.1"/>
    <property type="molecule type" value="Genomic_DNA"/>
</dbReference>
<accession>A0AAN5CKS0</accession>
<dbReference type="AlphaFoldDB" id="A0AAN5CKS0"/>